<dbReference type="EMBL" id="CP013690">
    <property type="protein sequence ID" value="ALU24913.1"/>
    <property type="molecule type" value="Genomic_DNA"/>
</dbReference>
<dbReference type="GO" id="GO:0000155">
    <property type="term" value="F:phosphorelay sensor kinase activity"/>
    <property type="evidence" value="ECO:0007669"/>
    <property type="project" value="InterPro"/>
</dbReference>
<dbReference type="Proteomes" id="UP000069030">
    <property type="component" value="Chromosome"/>
</dbReference>
<keyword evidence="1" id="KW-0418">Kinase</keyword>
<evidence type="ECO:0000313" key="2">
    <source>
        <dbReference type="Proteomes" id="UP000069030"/>
    </source>
</evidence>
<name>A0A0S7EB68_9FLAO</name>
<accession>A0A0S7EB68</accession>
<organism evidence="1 2">
    <name type="scientific">Myroides odoratimimus</name>
    <dbReference type="NCBI Taxonomy" id="76832"/>
    <lineage>
        <taxon>Bacteria</taxon>
        <taxon>Pseudomonadati</taxon>
        <taxon>Bacteroidota</taxon>
        <taxon>Flavobacteriia</taxon>
        <taxon>Flavobacteriales</taxon>
        <taxon>Flavobacteriaceae</taxon>
        <taxon>Myroides</taxon>
    </lineage>
</organism>
<evidence type="ECO:0000313" key="1">
    <source>
        <dbReference type="EMBL" id="ALU24913.1"/>
    </source>
</evidence>
<sequence length="333" mass="39544">MKSLWKFYSNFWLRNVSVIILLLSVFTFVASVDKSDRSLSEIWEELVPSFFIVYGCILISNILLIKRYMITKRYNIFLPLFTIYWIVVLIGTGLLNMLIDGFDSWLSEILNTIFLMFLGSGTYFIHLWVFNDITVREKRLVNTVAELDFLKMQLNPHFLLNAMNNLYGEALTNPRETPERILQLSHLLRYQLEATKREFVSLDQEIEFLKEYFNYYKFRTNDLVVDIKYEGDIEKFQVPPLLYFSLVENAIKFALQTEFPFIKLRGYARDNHLLFELENSCLPDEMLQKGTGVGLLNLERRLEVSQLRYKFTKNKSKYYYKTTLELWELPTSV</sequence>
<dbReference type="AlphaFoldDB" id="A0A0S7EB68"/>
<dbReference type="InterPro" id="IPR010559">
    <property type="entry name" value="Sig_transdc_His_kin_internal"/>
</dbReference>
<proteinExistence type="predicted"/>
<dbReference type="PANTHER" id="PTHR34220:SF7">
    <property type="entry name" value="SENSOR HISTIDINE KINASE YPDA"/>
    <property type="match status" value="1"/>
</dbReference>
<dbReference type="PANTHER" id="PTHR34220">
    <property type="entry name" value="SENSOR HISTIDINE KINASE YPDA"/>
    <property type="match status" value="1"/>
</dbReference>
<reference evidence="1 2" key="1">
    <citation type="journal article" date="2016" name="J. Zhejiang Univ. Sci. B">
        <title>Antibiotic resistance mechanisms of Myroides sp.</title>
        <authorList>
            <person name="Hu S."/>
            <person name="Yuan S."/>
            <person name="Qu H."/>
            <person name="Jiang T."/>
            <person name="Zhou Y."/>
            <person name="Wang M."/>
            <person name="Ming D."/>
        </authorList>
    </citation>
    <scope>NUCLEOTIDE SEQUENCE [LARGE SCALE GENOMIC DNA]</scope>
    <source>
        <strain evidence="1 2">PR63039</strain>
    </source>
</reference>
<dbReference type="InterPro" id="IPR050640">
    <property type="entry name" value="Bact_2-comp_sensor_kinase"/>
</dbReference>
<keyword evidence="1" id="KW-0808">Transferase</keyword>
<dbReference type="eggNOG" id="COG2972">
    <property type="taxonomic scope" value="Bacteria"/>
</dbReference>
<dbReference type="RefSeq" id="WP_006260217.1">
    <property type="nucleotide sequence ID" value="NZ_BCMQ01000007.1"/>
</dbReference>
<protein>
    <submittedName>
        <fullName evidence="1">Histidine kinase</fullName>
    </submittedName>
</protein>
<gene>
    <name evidence="1" type="ORF">AS202_01450</name>
</gene>
<dbReference type="KEGG" id="mod:AS202_01450"/>
<dbReference type="GO" id="GO:0016020">
    <property type="term" value="C:membrane"/>
    <property type="evidence" value="ECO:0007669"/>
    <property type="project" value="InterPro"/>
</dbReference>
<dbReference type="Pfam" id="PF06580">
    <property type="entry name" value="His_kinase"/>
    <property type="match status" value="1"/>
</dbReference>